<reference evidence="2 3" key="1">
    <citation type="submission" date="2016-10" db="EMBL/GenBank/DDBJ databases">
        <title>Paenibacillus species isolates.</title>
        <authorList>
            <person name="Beno S.M."/>
        </authorList>
    </citation>
    <scope>NUCLEOTIDE SEQUENCE [LARGE SCALE GENOMIC DNA]</scope>
    <source>
        <strain evidence="2 3">FSL R5-0923</strain>
    </source>
</reference>
<sequence length="138" mass="15440">MFKKNKTEDQPKPEDSKDVFFKSTDSSKEIGTGFVGTLRTRANKATDPPYDYSNWLTLGIAGDIAVGIYEAAKDRSEHMFDSKEKFADWLTLGTEEMAKGAFNPDEAWSADYWLNSLGMVTLLYGPVEKSLLPQEAEV</sequence>
<protein>
    <submittedName>
        <fullName evidence="2">Uncharacterized protein</fullName>
    </submittedName>
</protein>
<proteinExistence type="predicted"/>
<feature type="region of interest" description="Disordered" evidence="1">
    <location>
        <begin position="1"/>
        <end position="21"/>
    </location>
</feature>
<organism evidence="2 3">
    <name type="scientific">Paenibacillus odorifer</name>
    <dbReference type="NCBI Taxonomy" id="189426"/>
    <lineage>
        <taxon>Bacteria</taxon>
        <taxon>Bacillati</taxon>
        <taxon>Bacillota</taxon>
        <taxon>Bacilli</taxon>
        <taxon>Bacillales</taxon>
        <taxon>Paenibacillaceae</taxon>
        <taxon>Paenibacillus</taxon>
    </lineage>
</organism>
<gene>
    <name evidence="2" type="ORF">BSK51_29290</name>
</gene>
<evidence type="ECO:0000256" key="1">
    <source>
        <dbReference type="SAM" id="MobiDB-lite"/>
    </source>
</evidence>
<evidence type="ECO:0000313" key="3">
    <source>
        <dbReference type="Proteomes" id="UP000187313"/>
    </source>
</evidence>
<evidence type="ECO:0000313" key="2">
    <source>
        <dbReference type="EMBL" id="OMD45313.1"/>
    </source>
</evidence>
<comment type="caution">
    <text evidence="2">The sequence shown here is derived from an EMBL/GenBank/DDBJ whole genome shotgun (WGS) entry which is preliminary data.</text>
</comment>
<keyword evidence="3" id="KW-1185">Reference proteome</keyword>
<dbReference type="EMBL" id="MPTD01000031">
    <property type="protein sequence ID" value="OMD45313.1"/>
    <property type="molecule type" value="Genomic_DNA"/>
</dbReference>
<accession>A0ABX3H4L6</accession>
<dbReference type="RefSeq" id="WP_076301042.1">
    <property type="nucleotide sequence ID" value="NZ_MPTD01000031.1"/>
</dbReference>
<name>A0ABX3H4L6_9BACL</name>
<dbReference type="Proteomes" id="UP000187313">
    <property type="component" value="Unassembled WGS sequence"/>
</dbReference>